<evidence type="ECO:0000313" key="3">
    <source>
        <dbReference type="Proteomes" id="UP000789901"/>
    </source>
</evidence>
<sequence>ENKELYDENEDLNVKNNTQHKIINGLTKKISNLSIENHQLKKEYENFKAQIKNLKNYSDILNDILAQQRFSYRCEVKINNYSVMAKIDSGCDGYSSISKEQATKFSLKIYKTYENSYNYSASEHKMKNLDEIQTIIQF</sequence>
<keyword evidence="3" id="KW-1185">Reference proteome</keyword>
<comment type="caution">
    <text evidence="2">The sequence shown here is derived from an EMBL/GenBank/DDBJ whole genome shotgun (WGS) entry which is preliminary data.</text>
</comment>
<name>A0ABN7WEE8_GIGMA</name>
<evidence type="ECO:0000313" key="2">
    <source>
        <dbReference type="EMBL" id="CAG8829548.1"/>
    </source>
</evidence>
<protein>
    <submittedName>
        <fullName evidence="2">10667_t:CDS:1</fullName>
    </submittedName>
</protein>
<accession>A0ABN7WEE8</accession>
<feature type="coiled-coil region" evidence="1">
    <location>
        <begin position="23"/>
        <end position="57"/>
    </location>
</feature>
<proteinExistence type="predicted"/>
<dbReference type="Proteomes" id="UP000789901">
    <property type="component" value="Unassembled WGS sequence"/>
</dbReference>
<feature type="non-terminal residue" evidence="2">
    <location>
        <position position="1"/>
    </location>
</feature>
<organism evidence="2 3">
    <name type="scientific">Gigaspora margarita</name>
    <dbReference type="NCBI Taxonomy" id="4874"/>
    <lineage>
        <taxon>Eukaryota</taxon>
        <taxon>Fungi</taxon>
        <taxon>Fungi incertae sedis</taxon>
        <taxon>Mucoromycota</taxon>
        <taxon>Glomeromycotina</taxon>
        <taxon>Glomeromycetes</taxon>
        <taxon>Diversisporales</taxon>
        <taxon>Gigasporaceae</taxon>
        <taxon>Gigaspora</taxon>
    </lineage>
</organism>
<keyword evidence="1" id="KW-0175">Coiled coil</keyword>
<dbReference type="EMBL" id="CAJVQB010041478">
    <property type="protein sequence ID" value="CAG8829548.1"/>
    <property type="molecule type" value="Genomic_DNA"/>
</dbReference>
<evidence type="ECO:0000256" key="1">
    <source>
        <dbReference type="SAM" id="Coils"/>
    </source>
</evidence>
<gene>
    <name evidence="2" type="ORF">GMARGA_LOCUS30014</name>
</gene>
<reference evidence="2 3" key="1">
    <citation type="submission" date="2021-06" db="EMBL/GenBank/DDBJ databases">
        <authorList>
            <person name="Kallberg Y."/>
            <person name="Tangrot J."/>
            <person name="Rosling A."/>
        </authorList>
    </citation>
    <scope>NUCLEOTIDE SEQUENCE [LARGE SCALE GENOMIC DNA]</scope>
    <source>
        <strain evidence="2 3">120-4 pot B 10/14</strain>
    </source>
</reference>